<evidence type="ECO:0000313" key="3">
    <source>
        <dbReference type="Proteomes" id="UP000464715"/>
    </source>
</evidence>
<protein>
    <submittedName>
        <fullName evidence="2">Uncharacterized protein</fullName>
    </submittedName>
</protein>
<feature type="compositionally biased region" description="Basic and acidic residues" evidence="1">
    <location>
        <begin position="41"/>
        <end position="58"/>
    </location>
</feature>
<accession>A0ABX6JBW0</accession>
<evidence type="ECO:0000313" key="2">
    <source>
        <dbReference type="EMBL" id="QIB55682.1"/>
    </source>
</evidence>
<reference evidence="2 3" key="1">
    <citation type="submission" date="2020-02" db="EMBL/GenBank/DDBJ databases">
        <title>Complete genome sequence of Blautia producta JCM 1471(T).</title>
        <authorList>
            <person name="Tourlousse D.M."/>
            <person name="Sakamoto M."/>
            <person name="Miura T."/>
            <person name="Narita K."/>
            <person name="Ohashi A."/>
            <person name="Uchino Y."/>
            <person name="Yamazoe A."/>
            <person name="Kameyama K."/>
            <person name="Terauchi J."/>
            <person name="Ohkuma M."/>
            <person name="Kawasaki H."/>
            <person name="Sekiguchi Y."/>
        </authorList>
    </citation>
    <scope>NUCLEOTIDE SEQUENCE [LARGE SCALE GENOMIC DNA]</scope>
    <source>
        <strain evidence="2 3">JCM 1471</strain>
    </source>
</reference>
<keyword evidence="3" id="KW-1185">Reference proteome</keyword>
<name>A0ABX6JBW0_9FIRM</name>
<dbReference type="Proteomes" id="UP000464715">
    <property type="component" value="Chromosome"/>
</dbReference>
<gene>
    <name evidence="2" type="ORF">GXM18_12820</name>
</gene>
<feature type="region of interest" description="Disordered" evidence="1">
    <location>
        <begin position="36"/>
        <end position="58"/>
    </location>
</feature>
<evidence type="ECO:0000256" key="1">
    <source>
        <dbReference type="SAM" id="MobiDB-lite"/>
    </source>
</evidence>
<sequence length="58" mass="6827">MERTYFLSVLLNEGNIWKDQMKTMVEKGAAEVRKLKMAKQKNKDKPKSETIRPDSDNR</sequence>
<organism evidence="2 3">
    <name type="scientific">Blautia producta ATCC 27340 = DSM 2950</name>
    <dbReference type="NCBI Taxonomy" id="1121114"/>
    <lineage>
        <taxon>Bacteria</taxon>
        <taxon>Bacillati</taxon>
        <taxon>Bacillota</taxon>
        <taxon>Clostridia</taxon>
        <taxon>Lachnospirales</taxon>
        <taxon>Lachnospiraceae</taxon>
        <taxon>Blautia</taxon>
    </lineage>
</organism>
<dbReference type="EMBL" id="CP048626">
    <property type="protein sequence ID" value="QIB55682.1"/>
    <property type="molecule type" value="Genomic_DNA"/>
</dbReference>
<proteinExistence type="predicted"/>